<feature type="domain" description="DUF4220" evidence="2">
    <location>
        <begin position="51"/>
        <end position="402"/>
    </location>
</feature>
<feature type="domain" description="DUF4220" evidence="2">
    <location>
        <begin position="571"/>
        <end position="781"/>
    </location>
</feature>
<accession>A0A804KIF6</accession>
<proteinExistence type="predicted"/>
<sequence length="873" mass="99393">MKIVPTKIRKLWSADEIRILVLLSLGFQIVLIVVSLFRKRCQNRLLSFILWTSYLGADYVAALALGNLLNDETEASEQNINGDLTAFWAPFLLLHLGGPDTITSYSLEDNELWLRHFLGLVLEVSVAILVFLESLPSPHLWKVAIVVFIAGILKYAERTLALWSASMDQLRESMISDPDPGPNYVKFMQEYHSRVTAGLNADIKTEKEPRPPLPKDTTEKRTDKEIIFGAYRFFPTIKRLTVDLMLSFQDRIESQTFFLTLEATRAFFMVDVELSLLHDILHTKAVHVHTLGGRLVRALSLSLVVLAFVLFHRSGRHNFSEADIIITYILLLAAVGLEAIAAVLLVFSDWTIVALQDSGKLERPFIARLKKIIRFLKLDLAIVKFRGGTRWSNSMRQCNLLCICLRDYEQTVFTRILHFLGLKELWDSYWHVEDTIVGDQQKTLIFEELKKKTYGAEGESTEYKRLRACKGEWVLREKGYTDFDWSMNKEFDESGGGVLTSQPMAMEFISRKIRKLWIAEQIRILVLLSLALQIILIFFSLFRKRSSKTLLRIILCKQIEASDQHVNCGPIALWETFLLLHLGGPDTATSYSLEDNELWLRHLIGLLYEVTMAIVLFLESLPSPHLWKIAIVVFTAGILKYAERTLALWSARMDRLKQSMITEQDPGPDYYKFMKAYRSSVTAGLKAISVAYRFFESFKSLTVNLMLSLQDQIESQTFLRGKWNQAFQVVDFELSFLHDILHTKAAHVHTLLEKHDFNEADVTITNVLLLAALGLETIAVVVTEGQEAHRLYGVENTDVDDDLKTLIFKELKGKAHSAVAEAIASPLRGMGASENGLHEPPLELRRENPVVAHRHVYLLPDGGDQCGRREGSH</sequence>
<evidence type="ECO:0000259" key="2">
    <source>
        <dbReference type="Pfam" id="PF13968"/>
    </source>
</evidence>
<dbReference type="Proteomes" id="UP000012960">
    <property type="component" value="Unplaced"/>
</dbReference>
<dbReference type="InParanoid" id="A0A804KIF6"/>
<dbReference type="Gramene" id="Ma09_t11380.1">
    <property type="protein sequence ID" value="Ma09_p11380.1"/>
    <property type="gene ID" value="Ma09_g11380"/>
</dbReference>
<evidence type="ECO:0000313" key="3">
    <source>
        <dbReference type="EnsemblPlants" id="Ma09_p11380.1"/>
    </source>
</evidence>
<keyword evidence="4" id="KW-1185">Reference proteome</keyword>
<feature type="transmembrane region" description="Helical" evidence="1">
    <location>
        <begin position="295"/>
        <end position="312"/>
    </location>
</feature>
<dbReference type="InterPro" id="IPR025315">
    <property type="entry name" value="DUF4220"/>
</dbReference>
<dbReference type="EnsemblPlants" id="Ma09_t11380.1">
    <property type="protein sequence ID" value="Ma09_p11380.1"/>
    <property type="gene ID" value="Ma09_g11380"/>
</dbReference>
<dbReference type="OMA" id="RANKRWS"/>
<reference evidence="3" key="1">
    <citation type="submission" date="2021-05" db="UniProtKB">
        <authorList>
            <consortium name="EnsemblPlants"/>
        </authorList>
    </citation>
    <scope>IDENTIFICATION</scope>
    <source>
        <strain evidence="3">subsp. malaccensis</strain>
    </source>
</reference>
<keyword evidence="1" id="KW-1133">Transmembrane helix</keyword>
<name>A0A804KIF6_MUSAM</name>
<keyword evidence="1" id="KW-0472">Membrane</keyword>
<keyword evidence="1" id="KW-0812">Transmembrane</keyword>
<feature type="transmembrane region" description="Helical" evidence="1">
    <location>
        <begin position="17"/>
        <end position="37"/>
    </location>
</feature>
<dbReference type="PANTHER" id="PTHR31325">
    <property type="entry name" value="OS01G0798800 PROTEIN-RELATED"/>
    <property type="match status" value="1"/>
</dbReference>
<protein>
    <recommendedName>
        <fullName evidence="2">DUF4220 domain-containing protein</fullName>
    </recommendedName>
</protein>
<organism evidence="3 4">
    <name type="scientific">Musa acuminata subsp. malaccensis</name>
    <name type="common">Wild banana</name>
    <name type="synonym">Musa malaccensis</name>
    <dbReference type="NCBI Taxonomy" id="214687"/>
    <lineage>
        <taxon>Eukaryota</taxon>
        <taxon>Viridiplantae</taxon>
        <taxon>Streptophyta</taxon>
        <taxon>Embryophyta</taxon>
        <taxon>Tracheophyta</taxon>
        <taxon>Spermatophyta</taxon>
        <taxon>Magnoliopsida</taxon>
        <taxon>Liliopsida</taxon>
        <taxon>Zingiberales</taxon>
        <taxon>Musaceae</taxon>
        <taxon>Musa</taxon>
    </lineage>
</organism>
<dbReference type="AlphaFoldDB" id="A0A804KIF6"/>
<dbReference type="Pfam" id="PF13968">
    <property type="entry name" value="DUF4220"/>
    <property type="match status" value="2"/>
</dbReference>
<feature type="transmembrane region" description="Helical" evidence="1">
    <location>
        <begin position="522"/>
        <end position="542"/>
    </location>
</feature>
<feature type="transmembrane region" description="Helical" evidence="1">
    <location>
        <begin position="49"/>
        <end position="69"/>
    </location>
</feature>
<evidence type="ECO:0000256" key="1">
    <source>
        <dbReference type="SAM" id="Phobius"/>
    </source>
</evidence>
<feature type="transmembrane region" description="Helical" evidence="1">
    <location>
        <begin position="324"/>
        <end position="347"/>
    </location>
</feature>
<evidence type="ECO:0000313" key="4">
    <source>
        <dbReference type="Proteomes" id="UP000012960"/>
    </source>
</evidence>